<accession>A0ABT6F6V3</accession>
<reference evidence="1 2" key="1">
    <citation type="submission" date="2023-03" db="EMBL/GenBank/DDBJ databases">
        <title>Paludisphaera mucosa sp. nov. a novel planctomycete from northern fen.</title>
        <authorList>
            <person name="Ivanova A."/>
        </authorList>
    </citation>
    <scope>NUCLEOTIDE SEQUENCE [LARGE SCALE GENOMIC DNA]</scope>
    <source>
        <strain evidence="1 2">Pla2</strain>
    </source>
</reference>
<comment type="caution">
    <text evidence="1">The sequence shown here is derived from an EMBL/GenBank/DDBJ whole genome shotgun (WGS) entry which is preliminary data.</text>
</comment>
<evidence type="ECO:0000313" key="2">
    <source>
        <dbReference type="Proteomes" id="UP001216907"/>
    </source>
</evidence>
<dbReference type="RefSeq" id="WP_277859658.1">
    <property type="nucleotide sequence ID" value="NZ_JARRAG010000001.1"/>
</dbReference>
<evidence type="ECO:0000313" key="1">
    <source>
        <dbReference type="EMBL" id="MDG3003305.1"/>
    </source>
</evidence>
<protein>
    <recommendedName>
        <fullName evidence="3">Twin-arginine translocation signal domain-containing protein</fullName>
    </recommendedName>
</protein>
<proteinExistence type="predicted"/>
<dbReference type="PROSITE" id="PS51318">
    <property type="entry name" value="TAT"/>
    <property type="match status" value="1"/>
</dbReference>
<evidence type="ECO:0008006" key="3">
    <source>
        <dbReference type="Google" id="ProtNLM"/>
    </source>
</evidence>
<name>A0ABT6F6V3_9BACT</name>
<dbReference type="Proteomes" id="UP001216907">
    <property type="component" value="Unassembled WGS sequence"/>
</dbReference>
<dbReference type="EMBL" id="JARRAG010000001">
    <property type="protein sequence ID" value="MDG3003305.1"/>
    <property type="molecule type" value="Genomic_DNA"/>
</dbReference>
<sequence length="501" mass="54446">MDRGYPRRDFLRSASIAGAGLAGWERIQGRAGAAEEAKIRPEMVRLRPEIEPVVRWIEETPREGVFEKAVAELKAGLSYRSLLGSLFLAGVRNIQPRPVGFKFHAVLVMNSAHFLGQSSPASERLLPLFWALDNFKSSQAKDVAEGDWSLGAVDEARVPRPHRAKEDFVRAMEAWDVDGADVAIAGLCRGSGAAETMEPLWRMAVRDQRDIGHKAIFAAQSWRTLQAIGWEHAEPVLRCLAYGLLDLGGSKPGPVGPYEENLRNAAKIGPDWQAGRPDPAATVALLAMLREATPEAASAEVVKLLGQGVAPGSIWDAALLFSSELMMRNPGIIAIHATTSANALHFIFGASGDDTTRKLALLQAIGWQPLYRERIKSPNPVVIDAMPDDAAISTEPASIERIFDAVGQDKAKAASETLAYLSRGGSADALFQVASRMIMHKGTDSHDYKYSAAVWEESLNTTDPKWRPRLAAAAMYNLPGTQRPNSPLMKRAREAVASVMG</sequence>
<dbReference type="InterPro" id="IPR006311">
    <property type="entry name" value="TAT_signal"/>
</dbReference>
<organism evidence="1 2">
    <name type="scientific">Paludisphaera mucosa</name>
    <dbReference type="NCBI Taxonomy" id="3030827"/>
    <lineage>
        <taxon>Bacteria</taxon>
        <taxon>Pseudomonadati</taxon>
        <taxon>Planctomycetota</taxon>
        <taxon>Planctomycetia</taxon>
        <taxon>Isosphaerales</taxon>
        <taxon>Isosphaeraceae</taxon>
        <taxon>Paludisphaera</taxon>
    </lineage>
</organism>
<gene>
    <name evidence="1" type="ORF">PZE19_05970</name>
</gene>
<keyword evidence="2" id="KW-1185">Reference proteome</keyword>